<reference evidence="2" key="1">
    <citation type="submission" date="2020-09" db="EMBL/GenBank/DDBJ databases">
        <title>Clinical and molecular characterization of Acinetobacter seifertii in Taiwan.</title>
        <authorList>
            <person name="Li L.-H."/>
            <person name="Yang Y.-S."/>
            <person name="Sun J.-R."/>
            <person name="Huang T.-W."/>
            <person name="Huang W.-C."/>
            <person name="Wang Y.-C."/>
            <person name="Kuo T.-H."/>
            <person name="Kuo S.-C."/>
            <person name="Chen T.-L."/>
        </authorList>
    </citation>
    <scope>NUCLEOTIDE SEQUENCE [LARGE SCALE GENOMIC DNA]</scope>
    <source>
        <strain evidence="2">AS72</strain>
    </source>
</reference>
<dbReference type="EMBL" id="CP061565">
    <property type="protein sequence ID" value="QNX10416.1"/>
    <property type="molecule type" value="Genomic_DNA"/>
</dbReference>
<name>A0A7H2Q5N3_9GAMM</name>
<gene>
    <name evidence="1" type="ORF">IC795_15310</name>
</gene>
<dbReference type="AlphaFoldDB" id="A0A7H2Q5N3"/>
<evidence type="ECO:0000313" key="2">
    <source>
        <dbReference type="Proteomes" id="UP000516745"/>
    </source>
</evidence>
<organism evidence="1 2">
    <name type="scientific">Acinetobacter seifertii</name>
    <dbReference type="NCBI Taxonomy" id="1530123"/>
    <lineage>
        <taxon>Bacteria</taxon>
        <taxon>Pseudomonadati</taxon>
        <taxon>Pseudomonadota</taxon>
        <taxon>Gammaproteobacteria</taxon>
        <taxon>Moraxellales</taxon>
        <taxon>Moraxellaceae</taxon>
        <taxon>Acinetobacter</taxon>
        <taxon>Acinetobacter calcoaceticus/baumannii complex</taxon>
    </lineage>
</organism>
<sequence length="96" mass="10936">MTQIRIAEFCNKYSFTVHQIRHATRTGKLDKVAKGIVDEEVALQIMLSYTKPKQPINPKVKQSTQTQDKPTFLSQEWVKSMIAPASTGRKIFPSDK</sequence>
<proteinExistence type="predicted"/>
<evidence type="ECO:0000313" key="1">
    <source>
        <dbReference type="EMBL" id="QNX10416.1"/>
    </source>
</evidence>
<dbReference type="Proteomes" id="UP000516745">
    <property type="component" value="Chromosome"/>
</dbReference>
<protein>
    <submittedName>
        <fullName evidence="1">Uncharacterized protein</fullName>
    </submittedName>
</protein>
<accession>A0A7H2Q5N3</accession>
<reference evidence="1 2" key="2">
    <citation type="submission" date="2020-09" db="EMBL/GenBank/DDBJ databases">
        <authorList>
            <person name="Chen F.-J."/>
            <person name="Lee Y.-T."/>
        </authorList>
    </citation>
    <scope>NUCLEOTIDE SEQUENCE [LARGE SCALE GENOMIC DNA]</scope>
    <source>
        <strain evidence="1 2">AS72</strain>
    </source>
</reference>